<evidence type="ECO:0000313" key="10">
    <source>
        <dbReference type="Proteomes" id="UP000838672"/>
    </source>
</evidence>
<evidence type="ECO:0000256" key="1">
    <source>
        <dbReference type="ARBA" id="ARBA00004651"/>
    </source>
</evidence>
<feature type="transmembrane region" description="Helical" evidence="7">
    <location>
        <begin position="37"/>
        <end position="60"/>
    </location>
</feature>
<sequence length="232" mass="27201">MEKVYRIDGMKFFAIIAIFFIHFSVFQYFQGDPTHPLYLFFNSVSRFAVPFFFIVAGYFFHHKVQQQGWRYTQRYISKIVLMYVSWVLIYMLAIGYSYGNWQPVSILTLLYHGTAGAEIMWFLPALIWSILAVYIAQRFKRTTTLLAIASVLYAIGLCGQGIQIFFETPWFSSSHQFFKNSRDPLFFALFYVTLGYQCSQWSLQSWSQKKPQGLWLAIALIGSLMTFAECYF</sequence>
<evidence type="ECO:0000256" key="2">
    <source>
        <dbReference type="ARBA" id="ARBA00007400"/>
    </source>
</evidence>
<feature type="transmembrane region" description="Helical" evidence="7">
    <location>
        <begin position="185"/>
        <end position="202"/>
    </location>
</feature>
<dbReference type="RefSeq" id="WP_237468691.1">
    <property type="nucleotide sequence ID" value="NZ_CAKLDI010000003.1"/>
</dbReference>
<evidence type="ECO:0000259" key="8">
    <source>
        <dbReference type="Pfam" id="PF01757"/>
    </source>
</evidence>
<evidence type="ECO:0000313" key="9">
    <source>
        <dbReference type="EMBL" id="CAH0536286.1"/>
    </source>
</evidence>
<dbReference type="PANTHER" id="PTHR40074">
    <property type="entry name" value="O-ACETYLTRANSFERASE WECH"/>
    <property type="match status" value="1"/>
</dbReference>
<keyword evidence="5 7" id="KW-1133">Transmembrane helix</keyword>
<comment type="subcellular location">
    <subcellularLocation>
        <location evidence="1">Cell membrane</location>
        <topology evidence="1">Multi-pass membrane protein</topology>
    </subcellularLocation>
</comment>
<proteinExistence type="inferred from homology"/>
<feature type="transmembrane region" description="Helical" evidence="7">
    <location>
        <begin position="119"/>
        <end position="136"/>
    </location>
</feature>
<comment type="similarity">
    <text evidence="2">Belongs to the acyltransferase 3 family.</text>
</comment>
<dbReference type="Pfam" id="PF01757">
    <property type="entry name" value="Acyl_transf_3"/>
    <property type="match status" value="1"/>
</dbReference>
<feature type="transmembrane region" description="Helical" evidence="7">
    <location>
        <begin position="12"/>
        <end position="31"/>
    </location>
</feature>
<protein>
    <recommendedName>
        <fullName evidence="8">Acyltransferase 3 domain-containing protein</fullName>
    </recommendedName>
</protein>
<name>A0ABM8ZZ32_9VIBR</name>
<comment type="caution">
    <text evidence="9">The sequence shown here is derived from an EMBL/GenBank/DDBJ whole genome shotgun (WGS) entry which is preliminary data.</text>
</comment>
<keyword evidence="6 7" id="KW-0472">Membrane</keyword>
<evidence type="ECO:0000256" key="3">
    <source>
        <dbReference type="ARBA" id="ARBA00022475"/>
    </source>
</evidence>
<gene>
    <name evidence="9" type="ORF">VST7929_03305</name>
</gene>
<evidence type="ECO:0000256" key="7">
    <source>
        <dbReference type="SAM" id="Phobius"/>
    </source>
</evidence>
<reference evidence="9" key="1">
    <citation type="submission" date="2021-11" db="EMBL/GenBank/DDBJ databases">
        <authorList>
            <person name="Rodrigo-Torres L."/>
            <person name="Arahal R. D."/>
            <person name="Lucena T."/>
        </authorList>
    </citation>
    <scope>NUCLEOTIDE SEQUENCE</scope>
    <source>
        <strain evidence="9">CECT 7929</strain>
    </source>
</reference>
<keyword evidence="10" id="KW-1185">Reference proteome</keyword>
<dbReference type="Proteomes" id="UP000838672">
    <property type="component" value="Unassembled WGS sequence"/>
</dbReference>
<organism evidence="9 10">
    <name type="scientific">Vibrio stylophorae</name>
    <dbReference type="NCBI Taxonomy" id="659351"/>
    <lineage>
        <taxon>Bacteria</taxon>
        <taxon>Pseudomonadati</taxon>
        <taxon>Pseudomonadota</taxon>
        <taxon>Gammaproteobacteria</taxon>
        <taxon>Vibrionales</taxon>
        <taxon>Vibrionaceae</taxon>
        <taxon>Vibrio</taxon>
    </lineage>
</organism>
<dbReference type="EMBL" id="CAKLDI010000003">
    <property type="protein sequence ID" value="CAH0536286.1"/>
    <property type="molecule type" value="Genomic_DNA"/>
</dbReference>
<keyword evidence="3" id="KW-1003">Cell membrane</keyword>
<accession>A0ABM8ZZ32</accession>
<evidence type="ECO:0000256" key="5">
    <source>
        <dbReference type="ARBA" id="ARBA00022989"/>
    </source>
</evidence>
<dbReference type="InterPro" id="IPR002656">
    <property type="entry name" value="Acyl_transf_3_dom"/>
</dbReference>
<feature type="domain" description="Acyltransferase 3" evidence="8">
    <location>
        <begin position="5"/>
        <end position="231"/>
    </location>
</feature>
<dbReference type="PANTHER" id="PTHR40074:SF2">
    <property type="entry name" value="O-ACETYLTRANSFERASE WECH"/>
    <property type="match status" value="1"/>
</dbReference>
<feature type="transmembrane region" description="Helical" evidence="7">
    <location>
        <begin position="80"/>
        <end position="99"/>
    </location>
</feature>
<keyword evidence="4 7" id="KW-0812">Transmembrane</keyword>
<feature type="transmembrane region" description="Helical" evidence="7">
    <location>
        <begin position="143"/>
        <end position="165"/>
    </location>
</feature>
<evidence type="ECO:0000256" key="6">
    <source>
        <dbReference type="ARBA" id="ARBA00023136"/>
    </source>
</evidence>
<evidence type="ECO:0000256" key="4">
    <source>
        <dbReference type="ARBA" id="ARBA00022692"/>
    </source>
</evidence>
<feature type="transmembrane region" description="Helical" evidence="7">
    <location>
        <begin position="214"/>
        <end position="231"/>
    </location>
</feature>